<dbReference type="PROSITE" id="PS50164">
    <property type="entry name" value="GIY_YIG"/>
    <property type="match status" value="1"/>
</dbReference>
<dbReference type="SMART" id="SM00465">
    <property type="entry name" value="GIYc"/>
    <property type="match status" value="1"/>
</dbReference>
<evidence type="ECO:0000256" key="1">
    <source>
        <dbReference type="ARBA" id="ARBA00022490"/>
    </source>
</evidence>
<evidence type="ECO:0000313" key="12">
    <source>
        <dbReference type="Proteomes" id="UP000779508"/>
    </source>
</evidence>
<dbReference type="InterPro" id="IPR050066">
    <property type="entry name" value="UvrABC_protein_C"/>
</dbReference>
<dbReference type="InterPro" id="IPR004791">
    <property type="entry name" value="UvrC"/>
</dbReference>
<keyword evidence="5 7" id="KW-0234">DNA repair</keyword>
<dbReference type="Proteomes" id="UP000779508">
    <property type="component" value="Unassembled WGS sequence"/>
</dbReference>
<name>A0ABS6FXP3_9FIRM</name>
<keyword evidence="6 7" id="KW-0742">SOS response</keyword>
<dbReference type="PANTHER" id="PTHR30562">
    <property type="entry name" value="UVRC/OXIDOREDUCTASE"/>
    <property type="match status" value="1"/>
</dbReference>
<organism evidence="11 12">
    <name type="scientific">Alkaliphilus flagellatus</name>
    <dbReference type="NCBI Taxonomy" id="2841507"/>
    <lineage>
        <taxon>Bacteria</taxon>
        <taxon>Bacillati</taxon>
        <taxon>Bacillota</taxon>
        <taxon>Clostridia</taxon>
        <taxon>Peptostreptococcales</taxon>
        <taxon>Natronincolaceae</taxon>
        <taxon>Alkaliphilus</taxon>
    </lineage>
</organism>
<dbReference type="NCBIfam" id="NF001824">
    <property type="entry name" value="PRK00558.1-5"/>
    <property type="match status" value="1"/>
</dbReference>
<comment type="subunit">
    <text evidence="7">Interacts with UvrB in an incision complex.</text>
</comment>
<dbReference type="Pfam" id="PF08459">
    <property type="entry name" value="UvrC_RNaseH_dom"/>
    <property type="match status" value="1"/>
</dbReference>
<dbReference type="Pfam" id="PF12826">
    <property type="entry name" value="HHH_2"/>
    <property type="match status" value="1"/>
</dbReference>
<keyword evidence="4 7" id="KW-0267">Excision nuclease</keyword>
<dbReference type="InterPro" id="IPR000305">
    <property type="entry name" value="GIY-YIG_endonuc"/>
</dbReference>
<evidence type="ECO:0000256" key="4">
    <source>
        <dbReference type="ARBA" id="ARBA00022881"/>
    </source>
</evidence>
<gene>
    <name evidence="7 11" type="primary">uvrC</name>
    <name evidence="11" type="ORF">KQI88_01060</name>
</gene>
<sequence length="621" mass="72361">MFDIKEKLKTLPDKPGVYMMRNEKQEIIYVGKAISLKNRVRQYFQSSKNHPPKVRAMVSHINTFEYIVTDTELEALILECNLIKENRPKYNVLLRDDKTYPYIKVTINEEYPRVIKTRKVIKDKAKYFGPYTNIGALNETLEVIHNLYPIRTCSKNIERMIENKERPCLNYHIKKCIGPCTGLVNKEEYMHIVQEIIMFLDGKEDELIRKIEEKMKEAASAMDFEKAAKYRDQVIALNSIIEKQKIVSTNEQDQDVIAMAQGENDSWIQVFFIRKGKLVKREHFILKNTEQDSKQEIVSSFLKQFYSGTTFIPKEILIEEHVEDLEVLEEWLTNKRGNRVNLKVPQKGEKKELLDMVKKNAFMTMEQATTINQLEKERTEDTLQELGDLLCLDEAPYRIESYDISNIQGVESVGSMVVFEGGKSKNRDYRRFKIKTVKGPNDYASLEEIITRRFKRGLEETQDIINQSIEMTEGKFAIFPDLIMVDGGFGQVTSVKKALDSLKLSIPVCGMIKDERHRTKGLVYEGKEVYIEKTSNLFRLITKIQDEVHRFAITYHRSLRKKNTLSSILEEIPGIGETRRKSLMAHFESIDKIRNATIEELLEVKGMNRQVAENIIQFFKK</sequence>
<proteinExistence type="inferred from homology"/>
<dbReference type="InterPro" id="IPR041663">
    <property type="entry name" value="DisA/LigA_HHH"/>
</dbReference>
<dbReference type="NCBIfam" id="TIGR00194">
    <property type="entry name" value="uvrC"/>
    <property type="match status" value="1"/>
</dbReference>
<evidence type="ECO:0000256" key="2">
    <source>
        <dbReference type="ARBA" id="ARBA00022763"/>
    </source>
</evidence>
<comment type="subcellular location">
    <subcellularLocation>
        <location evidence="7">Cytoplasm</location>
    </subcellularLocation>
</comment>
<evidence type="ECO:0000256" key="6">
    <source>
        <dbReference type="ARBA" id="ARBA00023236"/>
    </source>
</evidence>
<dbReference type="HAMAP" id="MF_00203">
    <property type="entry name" value="UvrC"/>
    <property type="match status" value="1"/>
</dbReference>
<comment type="function">
    <text evidence="7">The UvrABC repair system catalyzes the recognition and processing of DNA lesions. UvrC both incises the 5' and 3' sides of the lesion. The N-terminal half is responsible for the 3' incision and the C-terminal half is responsible for the 5' incision.</text>
</comment>
<reference evidence="11 12" key="1">
    <citation type="submission" date="2021-06" db="EMBL/GenBank/DDBJ databases">
        <authorList>
            <person name="Sun Q."/>
            <person name="Li D."/>
        </authorList>
    </citation>
    <scope>NUCLEOTIDE SEQUENCE [LARGE SCALE GENOMIC DNA]</scope>
    <source>
        <strain evidence="11 12">MSJ-5</strain>
    </source>
</reference>
<keyword evidence="3 7" id="KW-0228">DNA excision</keyword>
<protein>
    <recommendedName>
        <fullName evidence="7">UvrABC system protein C</fullName>
        <shortName evidence="7">Protein UvrC</shortName>
    </recommendedName>
    <alternativeName>
        <fullName evidence="7">Excinuclease ABC subunit C</fullName>
    </alternativeName>
</protein>
<dbReference type="CDD" id="cd10434">
    <property type="entry name" value="GIY-YIG_UvrC_Cho"/>
    <property type="match status" value="1"/>
</dbReference>
<evidence type="ECO:0000313" key="11">
    <source>
        <dbReference type="EMBL" id="MBU5675005.1"/>
    </source>
</evidence>
<feature type="domain" description="UVR" evidence="8">
    <location>
        <begin position="205"/>
        <end position="240"/>
    </location>
</feature>
<dbReference type="InterPro" id="IPR047296">
    <property type="entry name" value="GIY-YIG_UvrC_Cho"/>
</dbReference>
<dbReference type="RefSeq" id="WP_216414514.1">
    <property type="nucleotide sequence ID" value="NZ_JAHLQK010000001.1"/>
</dbReference>
<dbReference type="SMART" id="SM00278">
    <property type="entry name" value="HhH1"/>
    <property type="match status" value="2"/>
</dbReference>
<dbReference type="Pfam" id="PF22920">
    <property type="entry name" value="UvrC_RNaseH"/>
    <property type="match status" value="1"/>
</dbReference>
<feature type="domain" description="UvrC family homology region profile" evidence="10">
    <location>
        <begin position="256"/>
        <end position="499"/>
    </location>
</feature>
<dbReference type="PROSITE" id="PS50165">
    <property type="entry name" value="UVRC"/>
    <property type="match status" value="1"/>
</dbReference>
<dbReference type="EMBL" id="JAHLQK010000001">
    <property type="protein sequence ID" value="MBU5675005.1"/>
    <property type="molecule type" value="Genomic_DNA"/>
</dbReference>
<evidence type="ECO:0000259" key="9">
    <source>
        <dbReference type="PROSITE" id="PS50164"/>
    </source>
</evidence>
<dbReference type="InterPro" id="IPR001943">
    <property type="entry name" value="UVR_dom"/>
</dbReference>
<comment type="caution">
    <text evidence="11">The sequence shown here is derived from an EMBL/GenBank/DDBJ whole genome shotgun (WGS) entry which is preliminary data.</text>
</comment>
<comment type="similarity">
    <text evidence="7">Belongs to the UvrC family.</text>
</comment>
<keyword evidence="12" id="KW-1185">Reference proteome</keyword>
<dbReference type="Pfam" id="PF01541">
    <property type="entry name" value="GIY-YIG"/>
    <property type="match status" value="1"/>
</dbReference>
<evidence type="ECO:0000259" key="8">
    <source>
        <dbReference type="PROSITE" id="PS50151"/>
    </source>
</evidence>
<feature type="domain" description="GIY-YIG" evidence="9">
    <location>
        <begin position="13"/>
        <end position="92"/>
    </location>
</feature>
<accession>A0ABS6FXP3</accession>
<dbReference type="InterPro" id="IPR003583">
    <property type="entry name" value="Hlx-hairpin-Hlx_DNA-bd_motif"/>
</dbReference>
<keyword evidence="2 7" id="KW-0227">DNA damage</keyword>
<evidence type="ECO:0000256" key="7">
    <source>
        <dbReference type="HAMAP-Rule" id="MF_00203"/>
    </source>
</evidence>
<evidence type="ECO:0000256" key="5">
    <source>
        <dbReference type="ARBA" id="ARBA00023204"/>
    </source>
</evidence>
<evidence type="ECO:0000256" key="3">
    <source>
        <dbReference type="ARBA" id="ARBA00022769"/>
    </source>
</evidence>
<evidence type="ECO:0000259" key="10">
    <source>
        <dbReference type="PROSITE" id="PS50165"/>
    </source>
</evidence>
<dbReference type="PANTHER" id="PTHR30562:SF1">
    <property type="entry name" value="UVRABC SYSTEM PROTEIN C"/>
    <property type="match status" value="1"/>
</dbReference>
<dbReference type="Pfam" id="PF02151">
    <property type="entry name" value="UVR"/>
    <property type="match status" value="1"/>
</dbReference>
<dbReference type="InterPro" id="IPR001162">
    <property type="entry name" value="UvrC_RNase_H_dom"/>
</dbReference>
<dbReference type="PROSITE" id="PS50151">
    <property type="entry name" value="UVR"/>
    <property type="match status" value="1"/>
</dbReference>
<keyword evidence="1 7" id="KW-0963">Cytoplasm</keyword>